<feature type="transmembrane region" description="Helical" evidence="1">
    <location>
        <begin position="124"/>
        <end position="144"/>
    </location>
</feature>
<evidence type="ECO:0000313" key="3">
    <source>
        <dbReference type="Proteomes" id="UP000001542"/>
    </source>
</evidence>
<keyword evidence="1" id="KW-0472">Membrane</keyword>
<dbReference type="EMBL" id="DS113554">
    <property type="protein sequence ID" value="EAY01870.1"/>
    <property type="molecule type" value="Genomic_DNA"/>
</dbReference>
<dbReference type="InParanoid" id="A2EZN2"/>
<keyword evidence="1" id="KW-1133">Transmembrane helix</keyword>
<dbReference type="AlphaFoldDB" id="A2EZN2"/>
<proteinExistence type="predicted"/>
<reference evidence="2" key="2">
    <citation type="journal article" date="2007" name="Science">
        <title>Draft genome sequence of the sexually transmitted pathogen Trichomonas vaginalis.</title>
        <authorList>
            <person name="Carlton J.M."/>
            <person name="Hirt R.P."/>
            <person name="Silva J.C."/>
            <person name="Delcher A.L."/>
            <person name="Schatz M."/>
            <person name="Zhao Q."/>
            <person name="Wortman J.R."/>
            <person name="Bidwell S.L."/>
            <person name="Alsmark U.C.M."/>
            <person name="Besteiro S."/>
            <person name="Sicheritz-Ponten T."/>
            <person name="Noel C.J."/>
            <person name="Dacks J.B."/>
            <person name="Foster P.G."/>
            <person name="Simillion C."/>
            <person name="Van de Peer Y."/>
            <person name="Miranda-Saavedra D."/>
            <person name="Barton G.J."/>
            <person name="Westrop G.D."/>
            <person name="Mueller S."/>
            <person name="Dessi D."/>
            <person name="Fiori P.L."/>
            <person name="Ren Q."/>
            <person name="Paulsen I."/>
            <person name="Zhang H."/>
            <person name="Bastida-Corcuera F.D."/>
            <person name="Simoes-Barbosa A."/>
            <person name="Brown M.T."/>
            <person name="Hayes R.D."/>
            <person name="Mukherjee M."/>
            <person name="Okumura C.Y."/>
            <person name="Schneider R."/>
            <person name="Smith A.J."/>
            <person name="Vanacova S."/>
            <person name="Villalvazo M."/>
            <person name="Haas B.J."/>
            <person name="Pertea M."/>
            <person name="Feldblyum T.V."/>
            <person name="Utterback T.R."/>
            <person name="Shu C.L."/>
            <person name="Osoegawa K."/>
            <person name="de Jong P.J."/>
            <person name="Hrdy I."/>
            <person name="Horvathova L."/>
            <person name="Zubacova Z."/>
            <person name="Dolezal P."/>
            <person name="Malik S.B."/>
            <person name="Logsdon J.M. Jr."/>
            <person name="Henze K."/>
            <person name="Gupta A."/>
            <person name="Wang C.C."/>
            <person name="Dunne R.L."/>
            <person name="Upcroft J.A."/>
            <person name="Upcroft P."/>
            <person name="White O."/>
            <person name="Salzberg S.L."/>
            <person name="Tang P."/>
            <person name="Chiu C.-H."/>
            <person name="Lee Y.-S."/>
            <person name="Embley T.M."/>
            <person name="Coombs G.H."/>
            <person name="Mottram J.C."/>
            <person name="Tachezy J."/>
            <person name="Fraser-Liggett C.M."/>
            <person name="Johnson P.J."/>
        </authorList>
    </citation>
    <scope>NUCLEOTIDE SEQUENCE [LARGE SCALE GENOMIC DNA]</scope>
    <source>
        <strain evidence="2">G3</strain>
    </source>
</reference>
<name>A2EZN2_TRIV3</name>
<organism evidence="2 3">
    <name type="scientific">Trichomonas vaginalis (strain ATCC PRA-98 / G3)</name>
    <dbReference type="NCBI Taxonomy" id="412133"/>
    <lineage>
        <taxon>Eukaryota</taxon>
        <taxon>Metamonada</taxon>
        <taxon>Parabasalia</taxon>
        <taxon>Trichomonadida</taxon>
        <taxon>Trichomonadidae</taxon>
        <taxon>Trichomonas</taxon>
    </lineage>
</organism>
<dbReference type="KEGG" id="tva:4759698"/>
<dbReference type="VEuPathDB" id="TrichDB:TVAGG3_0186350"/>
<dbReference type="RefSeq" id="XP_001314414.1">
    <property type="nucleotide sequence ID" value="XM_001314395.1"/>
</dbReference>
<protein>
    <submittedName>
        <fullName evidence="2">Uncharacterized protein</fullName>
    </submittedName>
</protein>
<evidence type="ECO:0000313" key="2">
    <source>
        <dbReference type="EMBL" id="EAY01870.1"/>
    </source>
</evidence>
<keyword evidence="3" id="KW-1185">Reference proteome</keyword>
<reference evidence="2" key="1">
    <citation type="submission" date="2006-10" db="EMBL/GenBank/DDBJ databases">
        <authorList>
            <person name="Amadeo P."/>
            <person name="Zhao Q."/>
            <person name="Wortman J."/>
            <person name="Fraser-Liggett C."/>
            <person name="Carlton J."/>
        </authorList>
    </citation>
    <scope>NUCLEOTIDE SEQUENCE</scope>
    <source>
        <strain evidence="2">G3</strain>
    </source>
</reference>
<gene>
    <name evidence="2" type="ORF">TVAG_090050</name>
</gene>
<feature type="transmembrane region" description="Helical" evidence="1">
    <location>
        <begin position="6"/>
        <end position="27"/>
    </location>
</feature>
<dbReference type="Proteomes" id="UP000001542">
    <property type="component" value="Unassembled WGS sequence"/>
</dbReference>
<sequence length="269" mass="31155">MLVSPLIFLFLAAFVLIFIVMFSSKIVQNNLKDRSFYQDYLNSITKNLNKNAQQIQFKASDTIEFSIISHLDSLLAADIELFFEKIEFIEKRFKNSNFEIVLAIDGPQRTLPDSLSNFINKKKAYLNIFFTYINGISYFIAGGLRSHGKYLINSDYLNKLGNNFINDGRQYITFINYVDPDPLPSYEPSIFYKIGAITFDAFHSVFKNVHSLNMASSYEVLQICKGLQIQVQVIDVESDFTHDIKEIYLRKFAIAYVHLLYQSKIYVLK</sequence>
<keyword evidence="1" id="KW-0812">Transmembrane</keyword>
<accession>A2EZN2</accession>
<evidence type="ECO:0000256" key="1">
    <source>
        <dbReference type="SAM" id="Phobius"/>
    </source>
</evidence>
<dbReference type="VEuPathDB" id="TrichDB:TVAG_090050"/>